<accession>A0A3P6RII3</accession>
<organism evidence="1 2">
    <name type="scientific">Cylicostephanus goldi</name>
    <name type="common">Nematode worm</name>
    <dbReference type="NCBI Taxonomy" id="71465"/>
    <lineage>
        <taxon>Eukaryota</taxon>
        <taxon>Metazoa</taxon>
        <taxon>Ecdysozoa</taxon>
        <taxon>Nematoda</taxon>
        <taxon>Chromadorea</taxon>
        <taxon>Rhabditida</taxon>
        <taxon>Rhabditina</taxon>
        <taxon>Rhabditomorpha</taxon>
        <taxon>Strongyloidea</taxon>
        <taxon>Strongylidae</taxon>
        <taxon>Cylicostephanus</taxon>
    </lineage>
</organism>
<gene>
    <name evidence="1" type="ORF">CGOC_LOCUS4926</name>
</gene>
<name>A0A3P6RII3_CYLGO</name>
<protein>
    <submittedName>
        <fullName evidence="1">Uncharacterized protein</fullName>
    </submittedName>
</protein>
<sequence length="90" mass="10022">GGVFKTIIVSSDERNFCYLSECNELAIVDSTRNVGNVATLIEMYDGNRPEQLLNDKCTFHLMERPHQCTTTSDGNVKHQALSAYPGRGRS</sequence>
<feature type="non-terminal residue" evidence="1">
    <location>
        <position position="1"/>
    </location>
</feature>
<dbReference type="Proteomes" id="UP000271889">
    <property type="component" value="Unassembled WGS sequence"/>
</dbReference>
<dbReference type="EMBL" id="UYRV01014272">
    <property type="protein sequence ID" value="VDK60189.1"/>
    <property type="molecule type" value="Genomic_DNA"/>
</dbReference>
<evidence type="ECO:0000313" key="1">
    <source>
        <dbReference type="EMBL" id="VDK60189.1"/>
    </source>
</evidence>
<keyword evidence="2" id="KW-1185">Reference proteome</keyword>
<dbReference type="AlphaFoldDB" id="A0A3P6RII3"/>
<dbReference type="OrthoDB" id="5835412at2759"/>
<evidence type="ECO:0000313" key="2">
    <source>
        <dbReference type="Proteomes" id="UP000271889"/>
    </source>
</evidence>
<reference evidence="1 2" key="1">
    <citation type="submission" date="2018-11" db="EMBL/GenBank/DDBJ databases">
        <authorList>
            <consortium name="Pathogen Informatics"/>
        </authorList>
    </citation>
    <scope>NUCLEOTIDE SEQUENCE [LARGE SCALE GENOMIC DNA]</scope>
</reference>
<proteinExistence type="predicted"/>